<name>A0A2G2Z196_CAPAN</name>
<feature type="coiled-coil region" evidence="1">
    <location>
        <begin position="73"/>
        <end position="100"/>
    </location>
</feature>
<feature type="domain" description="RNase H type-1" evidence="2">
    <location>
        <begin position="142"/>
        <end position="219"/>
    </location>
</feature>
<dbReference type="GO" id="GO:0004523">
    <property type="term" value="F:RNA-DNA hybrid ribonuclease activity"/>
    <property type="evidence" value="ECO:0007669"/>
    <property type="project" value="InterPro"/>
</dbReference>
<dbReference type="Gramene" id="PHT75758">
    <property type="protein sequence ID" value="PHT75758"/>
    <property type="gene ID" value="T459_19280"/>
</dbReference>
<accession>A0A2G2Z196</accession>
<dbReference type="GO" id="GO:0003676">
    <property type="term" value="F:nucleic acid binding"/>
    <property type="evidence" value="ECO:0007669"/>
    <property type="project" value="InterPro"/>
</dbReference>
<reference evidence="3 4" key="2">
    <citation type="journal article" date="2017" name="Genome Biol.">
        <title>New reference genome sequences of hot pepper reveal the massive evolution of plant disease-resistance genes by retroduplication.</title>
        <authorList>
            <person name="Kim S."/>
            <person name="Park J."/>
            <person name="Yeom S.I."/>
            <person name="Kim Y.M."/>
            <person name="Seo E."/>
            <person name="Kim K.T."/>
            <person name="Kim M.S."/>
            <person name="Lee J.M."/>
            <person name="Cheong K."/>
            <person name="Shin H.S."/>
            <person name="Kim S.B."/>
            <person name="Han K."/>
            <person name="Lee J."/>
            <person name="Park M."/>
            <person name="Lee H.A."/>
            <person name="Lee H.Y."/>
            <person name="Lee Y."/>
            <person name="Oh S."/>
            <person name="Lee J.H."/>
            <person name="Choi E."/>
            <person name="Choi E."/>
            <person name="Lee S.E."/>
            <person name="Jeon J."/>
            <person name="Kim H."/>
            <person name="Choi G."/>
            <person name="Song H."/>
            <person name="Lee J."/>
            <person name="Lee S.C."/>
            <person name="Kwon J.K."/>
            <person name="Lee H.Y."/>
            <person name="Koo N."/>
            <person name="Hong Y."/>
            <person name="Kim R.W."/>
            <person name="Kang W.H."/>
            <person name="Huh J.H."/>
            <person name="Kang B.C."/>
            <person name="Yang T.J."/>
            <person name="Lee Y.H."/>
            <person name="Bennetzen J.L."/>
            <person name="Choi D."/>
        </authorList>
    </citation>
    <scope>NUCLEOTIDE SEQUENCE [LARGE SCALE GENOMIC DNA]</scope>
    <source>
        <strain evidence="4">cv. CM334</strain>
    </source>
</reference>
<dbReference type="InterPro" id="IPR036397">
    <property type="entry name" value="RNaseH_sf"/>
</dbReference>
<organism evidence="3 4">
    <name type="scientific">Capsicum annuum</name>
    <name type="common">Capsicum pepper</name>
    <dbReference type="NCBI Taxonomy" id="4072"/>
    <lineage>
        <taxon>Eukaryota</taxon>
        <taxon>Viridiplantae</taxon>
        <taxon>Streptophyta</taxon>
        <taxon>Embryophyta</taxon>
        <taxon>Tracheophyta</taxon>
        <taxon>Spermatophyta</taxon>
        <taxon>Magnoliopsida</taxon>
        <taxon>eudicotyledons</taxon>
        <taxon>Gunneridae</taxon>
        <taxon>Pentapetalae</taxon>
        <taxon>asterids</taxon>
        <taxon>lamiids</taxon>
        <taxon>Solanales</taxon>
        <taxon>Solanaceae</taxon>
        <taxon>Solanoideae</taxon>
        <taxon>Capsiceae</taxon>
        <taxon>Capsicum</taxon>
    </lineage>
</organism>
<dbReference type="PANTHER" id="PTHR47723:SF23">
    <property type="entry name" value="REVERSE TRANSCRIPTASE-LIKE PROTEIN"/>
    <property type="match status" value="1"/>
</dbReference>
<dbReference type="Gene3D" id="3.30.420.10">
    <property type="entry name" value="Ribonuclease H-like superfamily/Ribonuclease H"/>
    <property type="match status" value="1"/>
</dbReference>
<keyword evidence="1" id="KW-0175">Coiled coil</keyword>
<dbReference type="InterPro" id="IPR002156">
    <property type="entry name" value="RNaseH_domain"/>
</dbReference>
<proteinExistence type="predicted"/>
<dbReference type="InterPro" id="IPR012337">
    <property type="entry name" value="RNaseH-like_sf"/>
</dbReference>
<keyword evidence="4" id="KW-1185">Reference proteome</keyword>
<dbReference type="InterPro" id="IPR044730">
    <property type="entry name" value="RNase_H-like_dom_plant"/>
</dbReference>
<dbReference type="EMBL" id="AYRZ02000007">
    <property type="protein sequence ID" value="PHT75758.1"/>
    <property type="molecule type" value="Genomic_DNA"/>
</dbReference>
<dbReference type="Pfam" id="PF13456">
    <property type="entry name" value="RVT_3"/>
    <property type="match status" value="1"/>
</dbReference>
<sequence>MSNSDWTGFNGAMDLLKGLRSLALQQTMMDLIEISLVQIYLDGLLEETIIQQKVLGRKPLREERDMTDTFTDIAILRDTVRELQRKVNDLQSELVVVRAMMFREMQRLMRALLLREQIINARKLTGTNIKWHPLSHQYYKLNTDSACLNNPEKERIGGIIRNCRGRWKVGFAKHYPKAANNQMELISLLEGPRLEENHHLVPLEINIDSKEIIYMLKSGNLLYDDLLDEYRLRLRR</sequence>
<evidence type="ECO:0000313" key="3">
    <source>
        <dbReference type="EMBL" id="PHT75758.1"/>
    </source>
</evidence>
<protein>
    <recommendedName>
        <fullName evidence="2">RNase H type-1 domain-containing protein</fullName>
    </recommendedName>
</protein>
<evidence type="ECO:0000313" key="4">
    <source>
        <dbReference type="Proteomes" id="UP000222542"/>
    </source>
</evidence>
<reference evidence="3 4" key="1">
    <citation type="journal article" date="2014" name="Nat. Genet.">
        <title>Genome sequence of the hot pepper provides insights into the evolution of pungency in Capsicum species.</title>
        <authorList>
            <person name="Kim S."/>
            <person name="Park M."/>
            <person name="Yeom S.I."/>
            <person name="Kim Y.M."/>
            <person name="Lee J.M."/>
            <person name="Lee H.A."/>
            <person name="Seo E."/>
            <person name="Choi J."/>
            <person name="Cheong K."/>
            <person name="Kim K.T."/>
            <person name="Jung K."/>
            <person name="Lee G.W."/>
            <person name="Oh S.K."/>
            <person name="Bae C."/>
            <person name="Kim S.B."/>
            <person name="Lee H.Y."/>
            <person name="Kim S.Y."/>
            <person name="Kim M.S."/>
            <person name="Kang B.C."/>
            <person name="Jo Y.D."/>
            <person name="Yang H.B."/>
            <person name="Jeong H.J."/>
            <person name="Kang W.H."/>
            <person name="Kwon J.K."/>
            <person name="Shin C."/>
            <person name="Lim J.Y."/>
            <person name="Park J.H."/>
            <person name="Huh J.H."/>
            <person name="Kim J.S."/>
            <person name="Kim B.D."/>
            <person name="Cohen O."/>
            <person name="Paran I."/>
            <person name="Suh M.C."/>
            <person name="Lee S.B."/>
            <person name="Kim Y.K."/>
            <person name="Shin Y."/>
            <person name="Noh S.J."/>
            <person name="Park J."/>
            <person name="Seo Y.S."/>
            <person name="Kwon S.Y."/>
            <person name="Kim H.A."/>
            <person name="Park J.M."/>
            <person name="Kim H.J."/>
            <person name="Choi S.B."/>
            <person name="Bosland P.W."/>
            <person name="Reeves G."/>
            <person name="Jo S.H."/>
            <person name="Lee B.W."/>
            <person name="Cho H.T."/>
            <person name="Choi H.S."/>
            <person name="Lee M.S."/>
            <person name="Yu Y."/>
            <person name="Do Choi Y."/>
            <person name="Park B.S."/>
            <person name="van Deynze A."/>
            <person name="Ashrafi H."/>
            <person name="Hill T."/>
            <person name="Kim W.T."/>
            <person name="Pai H.S."/>
            <person name="Ahn H.K."/>
            <person name="Yeam I."/>
            <person name="Giovannoni J.J."/>
            <person name="Rose J.K."/>
            <person name="Sorensen I."/>
            <person name="Lee S.J."/>
            <person name="Kim R.W."/>
            <person name="Choi I.Y."/>
            <person name="Choi B.S."/>
            <person name="Lim J.S."/>
            <person name="Lee Y.H."/>
            <person name="Choi D."/>
        </authorList>
    </citation>
    <scope>NUCLEOTIDE SEQUENCE [LARGE SCALE GENOMIC DNA]</scope>
    <source>
        <strain evidence="4">cv. CM334</strain>
    </source>
</reference>
<dbReference type="PANTHER" id="PTHR47723">
    <property type="entry name" value="OS05G0353850 PROTEIN"/>
    <property type="match status" value="1"/>
</dbReference>
<evidence type="ECO:0000259" key="2">
    <source>
        <dbReference type="Pfam" id="PF13456"/>
    </source>
</evidence>
<dbReference type="InterPro" id="IPR053151">
    <property type="entry name" value="RNase_H-like"/>
</dbReference>
<comment type="caution">
    <text evidence="3">The sequence shown here is derived from an EMBL/GenBank/DDBJ whole genome shotgun (WGS) entry which is preliminary data.</text>
</comment>
<dbReference type="AlphaFoldDB" id="A0A2G2Z196"/>
<dbReference type="SUPFAM" id="SSF53098">
    <property type="entry name" value="Ribonuclease H-like"/>
    <property type="match status" value="1"/>
</dbReference>
<evidence type="ECO:0000256" key="1">
    <source>
        <dbReference type="SAM" id="Coils"/>
    </source>
</evidence>
<dbReference type="Proteomes" id="UP000222542">
    <property type="component" value="Unassembled WGS sequence"/>
</dbReference>
<gene>
    <name evidence="3" type="ORF">T459_19280</name>
</gene>
<dbReference type="CDD" id="cd06222">
    <property type="entry name" value="RNase_H_like"/>
    <property type="match status" value="1"/>
</dbReference>